<evidence type="ECO:0000313" key="1">
    <source>
        <dbReference type="EMBL" id="CAA9215921.1"/>
    </source>
</evidence>
<dbReference type="AlphaFoldDB" id="A0A6J4H7N7"/>
<sequence>MHALPPNDMLEVTRLTREGQLTEATALLQRLLQGEPASAAPRPA</sequence>
<feature type="non-terminal residue" evidence="1">
    <location>
        <position position="44"/>
    </location>
</feature>
<accession>A0A6J4H7N7</accession>
<reference evidence="1" key="1">
    <citation type="submission" date="2020-02" db="EMBL/GenBank/DDBJ databases">
        <authorList>
            <person name="Meier V. D."/>
        </authorList>
    </citation>
    <scope>NUCLEOTIDE SEQUENCE</scope>
    <source>
        <strain evidence="1">AVDCRST_MAG08</strain>
    </source>
</reference>
<protein>
    <submittedName>
        <fullName evidence="1">Uncharacterized protein</fullName>
    </submittedName>
</protein>
<dbReference type="EMBL" id="CADCTG010000039">
    <property type="protein sequence ID" value="CAA9215921.1"/>
    <property type="molecule type" value="Genomic_DNA"/>
</dbReference>
<name>A0A6J4H7N7_9PROT</name>
<gene>
    <name evidence="1" type="ORF">AVDCRST_MAG08-362</name>
</gene>
<organism evidence="1">
    <name type="scientific">uncultured Acetobacteraceae bacterium</name>
    <dbReference type="NCBI Taxonomy" id="169975"/>
    <lineage>
        <taxon>Bacteria</taxon>
        <taxon>Pseudomonadati</taxon>
        <taxon>Pseudomonadota</taxon>
        <taxon>Alphaproteobacteria</taxon>
        <taxon>Acetobacterales</taxon>
        <taxon>Acetobacteraceae</taxon>
        <taxon>environmental samples</taxon>
    </lineage>
</organism>
<proteinExistence type="predicted"/>